<sequence>MVEVSLLIGGASRPAGDGRSYQRRHPVTGEVVSTVAAATLEDADAAVAAAQAAYPAWAALPPGERRRRLLAAADGLAARSGEFIALAGETGAMANWYGFNVHLAANMLREAAAMTTQIQGEVIPSDVPGSFAMALRQPCGVVLGIAPWNAPVILGTRALAMPLACGNTVVLKASEQSPGVHRLIGQVLQDAGLGDGVVNVVTNAPEDAPAIVERLIANPAVRRVNFTGSTRVGRIVGELSARHLKPAVLELGGKAPLLVLEDADLDAAVAAAAFGAYFNQGQICMSTERLLVDSRIADAFVERLAAKVRTLKAGDPSAPDSVLGSLIDASAGTRIKALIDDAMNKGARLVCGGGLDGSILQPTLLDGVTAEMKLYAEESFGPVAVVIRAEGDEALLRLANDSEFGLSAAIFSRDTARALALAQRVESGICHINGPTVHDEAQMPFGGVKASGYGSFGSRASIEHFTQLRWVTLQTGPRHYPI</sequence>
<evidence type="ECO:0000256" key="2">
    <source>
        <dbReference type="ARBA" id="ARBA00023002"/>
    </source>
</evidence>
<evidence type="ECO:0000313" key="8">
    <source>
        <dbReference type="Proteomes" id="UP001268036"/>
    </source>
</evidence>
<dbReference type="Gene3D" id="3.40.605.10">
    <property type="entry name" value="Aldehyde Dehydrogenase, Chain A, domain 1"/>
    <property type="match status" value="1"/>
</dbReference>
<keyword evidence="3" id="KW-0520">NAD</keyword>
<keyword evidence="2 5" id="KW-0560">Oxidoreductase</keyword>
<accession>A0AAJ2BHU7</accession>
<gene>
    <name evidence="7" type="ORF">QE440_000446</name>
</gene>
<dbReference type="InterPro" id="IPR029510">
    <property type="entry name" value="Ald_DH_CS_GLU"/>
</dbReference>
<name>A0AAJ2BHU7_9PSED</name>
<evidence type="ECO:0000256" key="5">
    <source>
        <dbReference type="RuleBase" id="RU003345"/>
    </source>
</evidence>
<dbReference type="RefSeq" id="WP_309754648.1">
    <property type="nucleotide sequence ID" value="NZ_JAVJAF010000001.1"/>
</dbReference>
<evidence type="ECO:0000313" key="7">
    <source>
        <dbReference type="EMBL" id="MDR6232705.1"/>
    </source>
</evidence>
<dbReference type="Gene3D" id="3.40.309.10">
    <property type="entry name" value="Aldehyde Dehydrogenase, Chain A, domain 2"/>
    <property type="match status" value="1"/>
</dbReference>
<evidence type="ECO:0000256" key="3">
    <source>
        <dbReference type="ARBA" id="ARBA00023027"/>
    </source>
</evidence>
<feature type="active site" evidence="4">
    <location>
        <position position="250"/>
    </location>
</feature>
<dbReference type="GO" id="GO:0050608">
    <property type="term" value="F:vanillin dehydrogenase activity"/>
    <property type="evidence" value="ECO:0007669"/>
    <property type="project" value="UniProtKB-EC"/>
</dbReference>
<dbReference type="InterPro" id="IPR016163">
    <property type="entry name" value="Ald_DH_C"/>
</dbReference>
<evidence type="ECO:0000259" key="6">
    <source>
        <dbReference type="Pfam" id="PF00171"/>
    </source>
</evidence>
<organism evidence="7 8">
    <name type="scientific">Pseudomonas oryzihabitans</name>
    <dbReference type="NCBI Taxonomy" id="47885"/>
    <lineage>
        <taxon>Bacteria</taxon>
        <taxon>Pseudomonadati</taxon>
        <taxon>Pseudomonadota</taxon>
        <taxon>Gammaproteobacteria</taxon>
        <taxon>Pseudomonadales</taxon>
        <taxon>Pseudomonadaceae</taxon>
        <taxon>Pseudomonas</taxon>
    </lineage>
</organism>
<dbReference type="Proteomes" id="UP001268036">
    <property type="component" value="Unassembled WGS sequence"/>
</dbReference>
<dbReference type="PROSITE" id="PS00687">
    <property type="entry name" value="ALDEHYDE_DEHYDR_GLU"/>
    <property type="match status" value="1"/>
</dbReference>
<dbReference type="PANTHER" id="PTHR42986">
    <property type="entry name" value="BENZALDEHYDE DEHYDROGENASE YFMT"/>
    <property type="match status" value="1"/>
</dbReference>
<dbReference type="EC" id="1.2.1.67" evidence="7"/>
<proteinExistence type="inferred from homology"/>
<evidence type="ECO:0000256" key="4">
    <source>
        <dbReference type="PROSITE-ProRule" id="PRU10007"/>
    </source>
</evidence>
<dbReference type="AlphaFoldDB" id="A0AAJ2BHU7"/>
<reference evidence="7" key="1">
    <citation type="submission" date="2023-08" db="EMBL/GenBank/DDBJ databases">
        <title>Functional and genomic diversity of the sorghum phyllosphere microbiome.</title>
        <authorList>
            <person name="Shade A."/>
        </authorList>
    </citation>
    <scope>NUCLEOTIDE SEQUENCE</scope>
    <source>
        <strain evidence="7">SORGH_AS_0201</strain>
    </source>
</reference>
<dbReference type="EMBL" id="JAVJAF010000001">
    <property type="protein sequence ID" value="MDR6232705.1"/>
    <property type="molecule type" value="Genomic_DNA"/>
</dbReference>
<feature type="domain" description="Aldehyde dehydrogenase" evidence="6">
    <location>
        <begin position="19"/>
        <end position="471"/>
    </location>
</feature>
<comment type="similarity">
    <text evidence="1 5">Belongs to the aldehyde dehydrogenase family.</text>
</comment>
<dbReference type="Pfam" id="PF00171">
    <property type="entry name" value="Aldedh"/>
    <property type="match status" value="1"/>
</dbReference>
<dbReference type="PANTHER" id="PTHR42986:SF1">
    <property type="entry name" value="BENZALDEHYDE DEHYDROGENASE YFMT"/>
    <property type="match status" value="1"/>
</dbReference>
<dbReference type="InterPro" id="IPR016162">
    <property type="entry name" value="Ald_DH_N"/>
</dbReference>
<dbReference type="InterPro" id="IPR015590">
    <property type="entry name" value="Aldehyde_DH_dom"/>
</dbReference>
<evidence type="ECO:0000256" key="1">
    <source>
        <dbReference type="ARBA" id="ARBA00009986"/>
    </source>
</evidence>
<dbReference type="CDD" id="cd07105">
    <property type="entry name" value="ALDH_SaliADH"/>
    <property type="match status" value="1"/>
</dbReference>
<dbReference type="SUPFAM" id="SSF53720">
    <property type="entry name" value="ALDH-like"/>
    <property type="match status" value="1"/>
</dbReference>
<comment type="caution">
    <text evidence="7">The sequence shown here is derived from an EMBL/GenBank/DDBJ whole genome shotgun (WGS) entry which is preliminary data.</text>
</comment>
<dbReference type="InterPro" id="IPR016161">
    <property type="entry name" value="Ald_DH/histidinol_DH"/>
</dbReference>
<dbReference type="FunFam" id="3.40.309.10:FF:000010">
    <property type="entry name" value="Gamma-aminobutyraldehyde dehydrogenase"/>
    <property type="match status" value="1"/>
</dbReference>
<protein>
    <submittedName>
        <fullName evidence="7">Acyl-CoA reductase-like NAD-dependent aldehyde dehydrogenase</fullName>
        <ecNumber evidence="7">1.2.1.67</ecNumber>
    </submittedName>
</protein>